<protein>
    <submittedName>
        <fullName evidence="1">Uncharacterized protein</fullName>
    </submittedName>
</protein>
<sequence>MTTEIEKIIINRDGSEEAFSSTEPMTIVNRIITAEELKKDLEVVIPGLASILDTREATVLEGKKNKKGKRVKFLVDGFATEDNIEGRPKLYVCFAITGKNVEVITRGSVFKDKQTVGLRISRK</sequence>
<reference evidence="1 2" key="1">
    <citation type="journal article" date="2015" name="Nature">
        <title>rRNA introns, odd ribosomes, and small enigmatic genomes across a large radiation of phyla.</title>
        <authorList>
            <person name="Brown C.T."/>
            <person name="Hug L.A."/>
            <person name="Thomas B.C."/>
            <person name="Sharon I."/>
            <person name="Castelle C.J."/>
            <person name="Singh A."/>
            <person name="Wilkins M.J."/>
            <person name="Williams K.H."/>
            <person name="Banfield J.F."/>
        </authorList>
    </citation>
    <scope>NUCLEOTIDE SEQUENCE [LARGE SCALE GENOMIC DNA]</scope>
</reference>
<dbReference type="AlphaFoldDB" id="A0A0G0I4Y0"/>
<organism evidence="1 2">
    <name type="scientific">Candidatus Shapirobacteria bacterium GW2011_GWE1_38_10</name>
    <dbReference type="NCBI Taxonomy" id="1618488"/>
    <lineage>
        <taxon>Bacteria</taxon>
        <taxon>Candidatus Shapironibacteriota</taxon>
    </lineage>
</organism>
<proteinExistence type="predicted"/>
<gene>
    <name evidence="1" type="ORF">US68_C0006G0073</name>
</gene>
<accession>A0A0G0I4Y0</accession>
<comment type="caution">
    <text evidence="1">The sequence shown here is derived from an EMBL/GenBank/DDBJ whole genome shotgun (WGS) entry which is preliminary data.</text>
</comment>
<evidence type="ECO:0000313" key="2">
    <source>
        <dbReference type="Proteomes" id="UP000034231"/>
    </source>
</evidence>
<name>A0A0G0I4Y0_9BACT</name>
<dbReference type="Proteomes" id="UP000034231">
    <property type="component" value="Unassembled WGS sequence"/>
</dbReference>
<dbReference type="EMBL" id="LBTX01000006">
    <property type="protein sequence ID" value="KKQ50393.1"/>
    <property type="molecule type" value="Genomic_DNA"/>
</dbReference>
<evidence type="ECO:0000313" key="1">
    <source>
        <dbReference type="EMBL" id="KKQ50393.1"/>
    </source>
</evidence>